<sequence length="63" mass="7718">MGRDFRGRTGYETMHQNGDSLLVWIRRDIRKDLLLYEGPRIRIGSHVHPISRFSFRKEFWRQE</sequence>
<protein>
    <submittedName>
        <fullName evidence="1">Uncharacterized protein</fullName>
    </submittedName>
</protein>
<reference evidence="1" key="1">
    <citation type="submission" date="2017-12" db="EMBL/GenBank/DDBJ databases">
        <authorList>
            <consortium name="SysMetEx"/>
        </authorList>
    </citation>
    <scope>NUCLEOTIDE SEQUENCE</scope>
    <source>
        <strain evidence="1">Pb_238</strain>
    </source>
</reference>
<accession>A0A2I2MCX5</accession>
<organism evidence="1">
    <name type="scientific">Leptospirillum ferriphilum</name>
    <dbReference type="NCBI Taxonomy" id="178606"/>
    <lineage>
        <taxon>Bacteria</taxon>
        <taxon>Pseudomonadati</taxon>
        <taxon>Nitrospirota</taxon>
        <taxon>Nitrospiria</taxon>
        <taxon>Nitrospirales</taxon>
        <taxon>Nitrospiraceae</taxon>
        <taxon>Leptospirillum</taxon>
    </lineage>
</organism>
<evidence type="ECO:0000313" key="1">
    <source>
        <dbReference type="EMBL" id="SOU91574.1"/>
    </source>
</evidence>
<gene>
    <name evidence="1" type="ORF">LFTS_00185</name>
</gene>
<proteinExistence type="predicted"/>
<dbReference type="AlphaFoldDB" id="A0A2I2MCX5"/>
<dbReference type="EMBL" id="LT966316">
    <property type="protein sequence ID" value="SOU91574.1"/>
    <property type="molecule type" value="Genomic_DNA"/>
</dbReference>
<name>A0A2I2MCX5_9BACT</name>